<dbReference type="InterPro" id="IPR009571">
    <property type="entry name" value="SUR7/Rim9-like_fungi"/>
</dbReference>
<evidence type="ECO:0000256" key="2">
    <source>
        <dbReference type="SAM" id="Phobius"/>
    </source>
</evidence>
<feature type="transmembrane region" description="Helical" evidence="2">
    <location>
        <begin position="12"/>
        <end position="31"/>
    </location>
</feature>
<feature type="compositionally biased region" description="Low complexity" evidence="1">
    <location>
        <begin position="411"/>
        <end position="423"/>
    </location>
</feature>
<dbReference type="PANTHER" id="PTHR28013">
    <property type="entry name" value="PROTEIN DCV1-RELATED"/>
    <property type="match status" value="1"/>
</dbReference>
<evidence type="ECO:0000313" key="3">
    <source>
        <dbReference type="EMBL" id="KAE9409136.1"/>
    </source>
</evidence>
<reference evidence="3" key="1">
    <citation type="journal article" date="2019" name="Environ. Microbiol.">
        <title>Fungal ecological strategies reflected in gene transcription - a case study of two litter decomposers.</title>
        <authorList>
            <person name="Barbi F."/>
            <person name="Kohler A."/>
            <person name="Barry K."/>
            <person name="Baskaran P."/>
            <person name="Daum C."/>
            <person name="Fauchery L."/>
            <person name="Ihrmark K."/>
            <person name="Kuo A."/>
            <person name="LaButti K."/>
            <person name="Lipzen A."/>
            <person name="Morin E."/>
            <person name="Grigoriev I.V."/>
            <person name="Henrissat B."/>
            <person name="Lindahl B."/>
            <person name="Martin F."/>
        </authorList>
    </citation>
    <scope>NUCLEOTIDE SEQUENCE</scope>
    <source>
        <strain evidence="3">JB14</strain>
    </source>
</reference>
<keyword evidence="2" id="KW-0812">Transmembrane</keyword>
<dbReference type="Proteomes" id="UP000799118">
    <property type="component" value="Unassembled WGS sequence"/>
</dbReference>
<feature type="compositionally biased region" description="Polar residues" evidence="1">
    <location>
        <begin position="429"/>
        <end position="447"/>
    </location>
</feature>
<dbReference type="GO" id="GO:0032153">
    <property type="term" value="C:cell division site"/>
    <property type="evidence" value="ECO:0007669"/>
    <property type="project" value="TreeGrafter"/>
</dbReference>
<dbReference type="GO" id="GO:0035838">
    <property type="term" value="C:growing cell tip"/>
    <property type="evidence" value="ECO:0007669"/>
    <property type="project" value="TreeGrafter"/>
</dbReference>
<feature type="region of interest" description="Disordered" evidence="1">
    <location>
        <begin position="330"/>
        <end position="531"/>
    </location>
</feature>
<dbReference type="PANTHER" id="PTHR28013:SF4">
    <property type="entry name" value="MARVEL DOMAIN-CONTAINING PROTEIN"/>
    <property type="match status" value="1"/>
</dbReference>
<protein>
    <submittedName>
        <fullName evidence="3">Pali-domain-containing protein</fullName>
    </submittedName>
</protein>
<organism evidence="3 4">
    <name type="scientific">Gymnopus androsaceus JB14</name>
    <dbReference type="NCBI Taxonomy" id="1447944"/>
    <lineage>
        <taxon>Eukaryota</taxon>
        <taxon>Fungi</taxon>
        <taxon>Dikarya</taxon>
        <taxon>Basidiomycota</taxon>
        <taxon>Agaricomycotina</taxon>
        <taxon>Agaricomycetes</taxon>
        <taxon>Agaricomycetidae</taxon>
        <taxon>Agaricales</taxon>
        <taxon>Marasmiineae</taxon>
        <taxon>Omphalotaceae</taxon>
        <taxon>Gymnopus</taxon>
    </lineage>
</organism>
<accession>A0A6A4IEX0</accession>
<gene>
    <name evidence="3" type="ORF">BT96DRAFT_872518</name>
</gene>
<dbReference type="GO" id="GO:0005886">
    <property type="term" value="C:plasma membrane"/>
    <property type="evidence" value="ECO:0007669"/>
    <property type="project" value="InterPro"/>
</dbReference>
<feature type="transmembrane region" description="Helical" evidence="2">
    <location>
        <begin position="135"/>
        <end position="159"/>
    </location>
</feature>
<dbReference type="AlphaFoldDB" id="A0A6A4IEX0"/>
<feature type="transmembrane region" description="Helical" evidence="2">
    <location>
        <begin position="98"/>
        <end position="123"/>
    </location>
</feature>
<feature type="transmembrane region" description="Helical" evidence="2">
    <location>
        <begin position="174"/>
        <end position="195"/>
    </location>
</feature>
<dbReference type="OrthoDB" id="3365245at2759"/>
<dbReference type="Pfam" id="PF06687">
    <property type="entry name" value="SUR7"/>
    <property type="match status" value="1"/>
</dbReference>
<feature type="compositionally biased region" description="Polar residues" evidence="1">
    <location>
        <begin position="387"/>
        <end position="407"/>
    </location>
</feature>
<keyword evidence="4" id="KW-1185">Reference proteome</keyword>
<dbReference type="InterPro" id="IPR051380">
    <property type="entry name" value="pH-response_reg_palI/RIM9"/>
</dbReference>
<feature type="compositionally biased region" description="Polar residues" evidence="1">
    <location>
        <begin position="330"/>
        <end position="362"/>
    </location>
</feature>
<keyword evidence="2" id="KW-1133">Transmembrane helix</keyword>
<evidence type="ECO:0000256" key="1">
    <source>
        <dbReference type="SAM" id="MobiDB-lite"/>
    </source>
</evidence>
<dbReference type="EMBL" id="ML769388">
    <property type="protein sequence ID" value="KAE9409136.1"/>
    <property type="molecule type" value="Genomic_DNA"/>
</dbReference>
<sequence>MGCIRPATPGFLCTLTAAILLGIVSFCVPYFKSVFFLKASISQDGFNGTITFGTLGYCLELASNTTCSKPSVGYELDINSLVGDNISALQIPQVAVKWITYALVLHIVALALAAGSAVFGLLAHIREMAMTCCSTCVSGFAAAVAFLAFVFDLALFFIAKSRINSVGTASLGNAIWLTLAAWLLLFFSGCFYTLGRCCISNRSSRNKDWGKDERGDVRPGGNGFPDYAEQMRMDAVKADADRKARQNEIGLPAFSETQPLTARVDGDSVYADPYQDNVPTPAQPGYGRRPTPGAGSYAGGGYVQAPVGSRAIDEYYTPTRDNFAAAAATSNAYPPQPHPQRQGSSHTYAPSNYAPSTYNNNVPAGRVASPPSNNQYLAPAFGHDRGSTYTSTSGQNYGHTAGGTTYHSAHEYPGGYQQYEQPQADPYGANQQGYNQPAYYANTTPDRSYTGGYGANSVPPLPERSGSIPQLPEHPSTAGYVPYSTGSPAPSMPGQSSSPVPQRTTSPRQYDDSPPVYDAGTGHVTGAWGKS</sequence>
<evidence type="ECO:0000313" key="4">
    <source>
        <dbReference type="Proteomes" id="UP000799118"/>
    </source>
</evidence>
<feature type="compositionally biased region" description="Polar residues" evidence="1">
    <location>
        <begin position="484"/>
        <end position="508"/>
    </location>
</feature>
<proteinExistence type="predicted"/>
<feature type="region of interest" description="Disordered" evidence="1">
    <location>
        <begin position="268"/>
        <end position="293"/>
    </location>
</feature>
<keyword evidence="2" id="KW-0472">Membrane</keyword>
<name>A0A6A4IEX0_9AGAR</name>